<dbReference type="Proteomes" id="UP000317881">
    <property type="component" value="Unassembled WGS sequence"/>
</dbReference>
<name>A0A4Y3VTA1_9ACTN</name>
<dbReference type="InterPro" id="IPR036366">
    <property type="entry name" value="PGBDSf"/>
</dbReference>
<comment type="caution">
    <text evidence="2">The sequence shown here is derived from an EMBL/GenBank/DDBJ whole genome shotgun (WGS) entry which is preliminary data.</text>
</comment>
<evidence type="ECO:0000256" key="1">
    <source>
        <dbReference type="SAM" id="MobiDB-lite"/>
    </source>
</evidence>
<dbReference type="InterPro" id="IPR036365">
    <property type="entry name" value="PGBD-like_sf"/>
</dbReference>
<reference evidence="2 3" key="1">
    <citation type="submission" date="2019-06" db="EMBL/GenBank/DDBJ databases">
        <title>Whole genome shotgun sequence of Streptomyces spinoverrucosus NBRC 14228.</title>
        <authorList>
            <person name="Hosoyama A."/>
            <person name="Uohara A."/>
            <person name="Ohji S."/>
            <person name="Ichikawa N."/>
        </authorList>
    </citation>
    <scope>NUCLEOTIDE SEQUENCE [LARGE SCALE GENOMIC DNA]</scope>
    <source>
        <strain evidence="2 3">NBRC 14228</strain>
    </source>
</reference>
<dbReference type="RefSeq" id="WP_141312763.1">
    <property type="nucleotide sequence ID" value="NZ_BJND01000048.1"/>
</dbReference>
<dbReference type="SUPFAM" id="SSF47090">
    <property type="entry name" value="PGBD-like"/>
    <property type="match status" value="1"/>
</dbReference>
<dbReference type="AlphaFoldDB" id="A0A4Y3VTA1"/>
<dbReference type="EMBL" id="BJND01000048">
    <property type="protein sequence ID" value="GEC08196.1"/>
    <property type="molecule type" value="Genomic_DNA"/>
</dbReference>
<feature type="region of interest" description="Disordered" evidence="1">
    <location>
        <begin position="213"/>
        <end position="232"/>
    </location>
</feature>
<sequence length="308" mass="33889">MSKKTGPQRFPGASRANWYQDDFGGTAMEVNVVVLHTTEGRSLPGYGGGSSAPNLTAVPDLGAKKLKWYQHFDIETSSRALQNLRGGVETNTLNVCQVELVGTCDPKTHAKWKSAGHSHIYWPDAPDWALRGVARFLAWMHEEHGLPLSGPKQWPAYPSSYANGAGQRMSGAKWSDFRGVCGHMHVPENSHGDPGAIDFARILKYAKADLDLGDDDTGDAKPPKPSKPTVPAFPGRKYFRDGASNEYVLQLGKQLVKRGFGDHYRVGPSRAWGEADRLNVRDFQKSRAELRGDADGYPGPLTWRLLFS</sequence>
<evidence type="ECO:0000313" key="3">
    <source>
        <dbReference type="Proteomes" id="UP000317881"/>
    </source>
</evidence>
<evidence type="ECO:0000313" key="2">
    <source>
        <dbReference type="EMBL" id="GEC08196.1"/>
    </source>
</evidence>
<protein>
    <recommendedName>
        <fullName evidence="4">N-acetylmuramoyl-L-alanine amidase domain-containing protein</fullName>
    </recommendedName>
</protein>
<dbReference type="InterPro" id="IPR047763">
    <property type="entry name" value="PG_bind_dom_phiBT1-type"/>
</dbReference>
<organism evidence="2 3">
    <name type="scientific">Streptomyces spinoverrucosus</name>
    <dbReference type="NCBI Taxonomy" id="284043"/>
    <lineage>
        <taxon>Bacteria</taxon>
        <taxon>Bacillati</taxon>
        <taxon>Actinomycetota</taxon>
        <taxon>Actinomycetes</taxon>
        <taxon>Kitasatosporales</taxon>
        <taxon>Streptomycetaceae</taxon>
        <taxon>Streptomyces</taxon>
    </lineage>
</organism>
<dbReference type="Gene3D" id="1.10.101.10">
    <property type="entry name" value="PGBD-like superfamily/PGBD"/>
    <property type="match status" value="1"/>
</dbReference>
<proteinExistence type="predicted"/>
<dbReference type="NCBIfam" id="NF038080">
    <property type="entry name" value="PG_bind_siph"/>
    <property type="match status" value="1"/>
</dbReference>
<evidence type="ECO:0008006" key="4">
    <source>
        <dbReference type="Google" id="ProtNLM"/>
    </source>
</evidence>
<dbReference type="OrthoDB" id="581371at2"/>
<accession>A0A4Y3VTA1</accession>
<keyword evidence="3" id="KW-1185">Reference proteome</keyword>
<gene>
    <name evidence="2" type="ORF">SSP24_58510</name>
</gene>